<evidence type="ECO:0000313" key="2">
    <source>
        <dbReference type="EMBL" id="KAF0301838.1"/>
    </source>
</evidence>
<dbReference type="AlphaFoldDB" id="A0A6A4WIB7"/>
<evidence type="ECO:0000256" key="1">
    <source>
        <dbReference type="SAM" id="MobiDB-lite"/>
    </source>
</evidence>
<evidence type="ECO:0000313" key="3">
    <source>
        <dbReference type="Proteomes" id="UP000440578"/>
    </source>
</evidence>
<organism evidence="2 3">
    <name type="scientific">Amphibalanus amphitrite</name>
    <name type="common">Striped barnacle</name>
    <name type="synonym">Balanus amphitrite</name>
    <dbReference type="NCBI Taxonomy" id="1232801"/>
    <lineage>
        <taxon>Eukaryota</taxon>
        <taxon>Metazoa</taxon>
        <taxon>Ecdysozoa</taxon>
        <taxon>Arthropoda</taxon>
        <taxon>Crustacea</taxon>
        <taxon>Multicrustacea</taxon>
        <taxon>Cirripedia</taxon>
        <taxon>Thoracica</taxon>
        <taxon>Thoracicalcarea</taxon>
        <taxon>Balanomorpha</taxon>
        <taxon>Balanoidea</taxon>
        <taxon>Balanidae</taxon>
        <taxon>Amphibalaninae</taxon>
        <taxon>Amphibalanus</taxon>
    </lineage>
</organism>
<gene>
    <name evidence="2" type="ORF">FJT64_003047</name>
</gene>
<reference evidence="2 3" key="1">
    <citation type="submission" date="2019-07" db="EMBL/GenBank/DDBJ databases">
        <title>Draft genome assembly of a fouling barnacle, Amphibalanus amphitrite (Darwin, 1854): The first reference genome for Thecostraca.</title>
        <authorList>
            <person name="Kim W."/>
        </authorList>
    </citation>
    <scope>NUCLEOTIDE SEQUENCE [LARGE SCALE GENOMIC DNA]</scope>
    <source>
        <strain evidence="2">SNU_AA5</strain>
        <tissue evidence="2">Soma without cirri and trophi</tissue>
    </source>
</reference>
<comment type="caution">
    <text evidence="2">The sequence shown here is derived from an EMBL/GenBank/DDBJ whole genome shotgun (WGS) entry which is preliminary data.</text>
</comment>
<sequence>MFNDRWETLLSALVSAAAGSTLQEPFIHESRQDQLAVASSVSGSTLQQPFIHSLREDQLAVPATPAAKVVAAPDRTPAARVPAQPSLDDVIVLDGSEDEKSPAPARPAVVPPPSPSPAAGSGLPAWLRGALPVQSQYPAWLRAAAPTVLLLQPIYVPVPVSEAEVAAVRRQGLDYYGAADPARLRGLSR</sequence>
<accession>A0A6A4WIB7</accession>
<keyword evidence="3" id="KW-1185">Reference proteome</keyword>
<protein>
    <submittedName>
        <fullName evidence="2">Uncharacterized protein</fullName>
    </submittedName>
</protein>
<name>A0A6A4WIB7_AMPAM</name>
<feature type="region of interest" description="Disordered" evidence="1">
    <location>
        <begin position="97"/>
        <end position="121"/>
    </location>
</feature>
<dbReference type="EMBL" id="VIIS01001115">
    <property type="protein sequence ID" value="KAF0301838.1"/>
    <property type="molecule type" value="Genomic_DNA"/>
</dbReference>
<proteinExistence type="predicted"/>
<dbReference type="Proteomes" id="UP000440578">
    <property type="component" value="Unassembled WGS sequence"/>
</dbReference>